<comment type="caution">
    <text evidence="9">The sequence shown here is derived from an EMBL/GenBank/DDBJ whole genome shotgun (WGS) entry which is preliminary data.</text>
</comment>
<dbReference type="EMBL" id="JACGWL010000003">
    <property type="protein sequence ID" value="KAK4405573.1"/>
    <property type="molecule type" value="Genomic_DNA"/>
</dbReference>
<dbReference type="SUPFAM" id="SSF55008">
    <property type="entry name" value="HMA, heavy metal-associated domain"/>
    <property type="match status" value="1"/>
</dbReference>
<evidence type="ECO:0000256" key="3">
    <source>
        <dbReference type="ARBA" id="ARBA00022723"/>
    </source>
</evidence>
<evidence type="ECO:0000256" key="5">
    <source>
        <dbReference type="ARBA" id="ARBA00024045"/>
    </source>
</evidence>
<keyword evidence="2" id="KW-0488">Methylation</keyword>
<feature type="compositionally biased region" description="Acidic residues" evidence="7">
    <location>
        <begin position="268"/>
        <end position="277"/>
    </location>
</feature>
<feature type="coiled-coil region" evidence="6">
    <location>
        <begin position="30"/>
        <end position="100"/>
    </location>
</feature>
<keyword evidence="10" id="KW-1185">Reference proteome</keyword>
<comment type="subcellular location">
    <subcellularLocation>
        <location evidence="1">Membrane</location>
        <topology evidence="1">Peripheral membrane protein</topology>
    </subcellularLocation>
</comment>
<dbReference type="GO" id="GO:0016020">
    <property type="term" value="C:membrane"/>
    <property type="evidence" value="ECO:0007669"/>
    <property type="project" value="UniProtKB-SubCell"/>
</dbReference>
<proteinExistence type="inferred from homology"/>
<reference evidence="9" key="2">
    <citation type="journal article" date="2024" name="Plant">
        <title>Genomic evolution and insights into agronomic trait innovations of Sesamum species.</title>
        <authorList>
            <person name="Miao H."/>
            <person name="Wang L."/>
            <person name="Qu L."/>
            <person name="Liu H."/>
            <person name="Sun Y."/>
            <person name="Le M."/>
            <person name="Wang Q."/>
            <person name="Wei S."/>
            <person name="Zheng Y."/>
            <person name="Lin W."/>
            <person name="Duan Y."/>
            <person name="Cao H."/>
            <person name="Xiong S."/>
            <person name="Wang X."/>
            <person name="Wei L."/>
            <person name="Li C."/>
            <person name="Ma Q."/>
            <person name="Ju M."/>
            <person name="Zhao R."/>
            <person name="Li G."/>
            <person name="Mu C."/>
            <person name="Tian Q."/>
            <person name="Mei H."/>
            <person name="Zhang T."/>
            <person name="Gao T."/>
            <person name="Zhang H."/>
        </authorList>
    </citation>
    <scope>NUCLEOTIDE SEQUENCE</scope>
    <source>
        <strain evidence="9">K16</strain>
    </source>
</reference>
<evidence type="ECO:0000256" key="4">
    <source>
        <dbReference type="ARBA" id="ARBA00023289"/>
    </source>
</evidence>
<feature type="region of interest" description="Disordered" evidence="7">
    <location>
        <begin position="1"/>
        <end position="25"/>
    </location>
</feature>
<sequence>MENSDPTPSVPPPAPLSEKKENVTPINPKFAELAESRQELLSRIQNLKQDLQNWRMKLDTQVKVYRDELSDLKKSLNTEVEQLRTEFQELRTTLQQQQEDVTASLRNLGLQDELGETIGAEGAKGVENNKDVAQDLPKDDNGNVLQHRSDHSDWGILYGTWTSRRTFSTSLQYQTWVLKVSIHCQGCKRKVKKVLQSIEGVYTTNIDSQQQKVTVTGNIDAQTLIKKLVKTGKHAELWSERPPSAGKEKKPGKGNCNEKENDSKNTENSEEEEEENPSDQGNTNSNLQVNMSSPRTNGGPTVKFVDPVSVENLAGGEKSPAADKTGSANGGEKNSGGGGQGQGKKKKKKKGRKGKNSIAGAAANGTPASTGVEIPKVGFTQVVDQINPSPTLENVYHYPPSHSPQQAYVVSYNAAHPTANDAPSYYMPPSPYSYASYAQAEMHQAQAAPLDSFEILSDENPNGCYIM</sequence>
<evidence type="ECO:0000313" key="9">
    <source>
        <dbReference type="EMBL" id="KAK4405573.1"/>
    </source>
</evidence>
<dbReference type="GO" id="GO:0009626">
    <property type="term" value="P:plant-type hypersensitive response"/>
    <property type="evidence" value="ECO:0007669"/>
    <property type="project" value="UniProtKB-KW"/>
</dbReference>
<dbReference type="GO" id="GO:0046872">
    <property type="term" value="F:metal ion binding"/>
    <property type="evidence" value="ECO:0007669"/>
    <property type="project" value="UniProtKB-KW"/>
</dbReference>
<keyword evidence="4" id="KW-0449">Lipoprotein</keyword>
<dbReference type="Pfam" id="PF00403">
    <property type="entry name" value="HMA"/>
    <property type="match status" value="1"/>
</dbReference>
<evidence type="ECO:0000256" key="2">
    <source>
        <dbReference type="ARBA" id="ARBA00022481"/>
    </source>
</evidence>
<comment type="similarity">
    <text evidence="5">Belongs to the HIPP family.</text>
</comment>
<dbReference type="Proteomes" id="UP001289374">
    <property type="component" value="Unassembled WGS sequence"/>
</dbReference>
<dbReference type="CDD" id="cd00371">
    <property type="entry name" value="HMA"/>
    <property type="match status" value="1"/>
</dbReference>
<feature type="compositionally biased region" description="Basic residues" evidence="7">
    <location>
        <begin position="343"/>
        <end position="355"/>
    </location>
</feature>
<dbReference type="Gene3D" id="3.30.70.100">
    <property type="match status" value="1"/>
</dbReference>
<dbReference type="FunFam" id="3.30.70.100:FF:000008">
    <property type="entry name" value="Copper transport protein ATOX1"/>
    <property type="match status" value="1"/>
</dbReference>
<feature type="compositionally biased region" description="Basic and acidic residues" evidence="7">
    <location>
        <begin position="246"/>
        <end position="267"/>
    </location>
</feature>
<keyword evidence="6" id="KW-0175">Coiled coil</keyword>
<dbReference type="InterPro" id="IPR036163">
    <property type="entry name" value="HMA_dom_sf"/>
</dbReference>
<accession>A0AAE2C1I5</accession>
<keyword evidence="4" id="KW-0636">Prenylation</keyword>
<protein>
    <submittedName>
        <fullName evidence="9">Heavy metal-associated isoprenylated plant protein 35</fullName>
    </submittedName>
</protein>
<feature type="region of interest" description="Disordered" evidence="7">
    <location>
        <begin position="235"/>
        <end position="372"/>
    </location>
</feature>
<name>A0AAE2C1I5_9LAMI</name>
<dbReference type="PROSITE" id="PS50846">
    <property type="entry name" value="HMA_2"/>
    <property type="match status" value="1"/>
</dbReference>
<dbReference type="InterPro" id="IPR006121">
    <property type="entry name" value="HMA_dom"/>
</dbReference>
<feature type="compositionally biased region" description="Gly residues" evidence="7">
    <location>
        <begin position="333"/>
        <end position="342"/>
    </location>
</feature>
<organism evidence="9 10">
    <name type="scientific">Sesamum angolense</name>
    <dbReference type="NCBI Taxonomy" id="2727404"/>
    <lineage>
        <taxon>Eukaryota</taxon>
        <taxon>Viridiplantae</taxon>
        <taxon>Streptophyta</taxon>
        <taxon>Embryophyta</taxon>
        <taxon>Tracheophyta</taxon>
        <taxon>Spermatophyta</taxon>
        <taxon>Magnoliopsida</taxon>
        <taxon>eudicotyledons</taxon>
        <taxon>Gunneridae</taxon>
        <taxon>Pentapetalae</taxon>
        <taxon>asterids</taxon>
        <taxon>lamiids</taxon>
        <taxon>Lamiales</taxon>
        <taxon>Pedaliaceae</taxon>
        <taxon>Sesamum</taxon>
    </lineage>
</organism>
<feature type="domain" description="HMA" evidence="8">
    <location>
        <begin position="173"/>
        <end position="236"/>
    </location>
</feature>
<gene>
    <name evidence="9" type="ORF">Sango_0563800</name>
</gene>
<dbReference type="PANTHER" id="PTHR45868">
    <property type="entry name" value="HEAVY METAL-ASSOCIATED ISOPRENYLATED PLANT PROTEIN 33-RELATED"/>
    <property type="match status" value="1"/>
</dbReference>
<dbReference type="Gene3D" id="1.20.58.130">
    <property type="match status" value="1"/>
</dbReference>
<keyword evidence="3" id="KW-0479">Metal-binding</keyword>
<evidence type="ECO:0000256" key="7">
    <source>
        <dbReference type="SAM" id="MobiDB-lite"/>
    </source>
</evidence>
<evidence type="ECO:0000313" key="10">
    <source>
        <dbReference type="Proteomes" id="UP001289374"/>
    </source>
</evidence>
<feature type="compositionally biased region" description="Polar residues" evidence="7">
    <location>
        <begin position="278"/>
        <end position="299"/>
    </location>
</feature>
<reference evidence="9" key="1">
    <citation type="submission" date="2020-06" db="EMBL/GenBank/DDBJ databases">
        <authorList>
            <person name="Li T."/>
            <person name="Hu X."/>
            <person name="Zhang T."/>
            <person name="Song X."/>
            <person name="Zhang H."/>
            <person name="Dai N."/>
            <person name="Sheng W."/>
            <person name="Hou X."/>
            <person name="Wei L."/>
        </authorList>
    </citation>
    <scope>NUCLEOTIDE SEQUENCE</scope>
    <source>
        <strain evidence="9">K16</strain>
        <tissue evidence="9">Leaf</tissue>
    </source>
</reference>
<evidence type="ECO:0000256" key="6">
    <source>
        <dbReference type="SAM" id="Coils"/>
    </source>
</evidence>
<dbReference type="PANTHER" id="PTHR45868:SF80">
    <property type="entry name" value="F15K9.8-RELATED"/>
    <property type="match status" value="1"/>
</dbReference>
<dbReference type="AlphaFoldDB" id="A0AAE2C1I5"/>
<evidence type="ECO:0000259" key="8">
    <source>
        <dbReference type="PROSITE" id="PS50846"/>
    </source>
</evidence>
<evidence type="ECO:0000256" key="1">
    <source>
        <dbReference type="ARBA" id="ARBA00004170"/>
    </source>
</evidence>